<comment type="caution">
    <text evidence="3">The sequence shown here is derived from an EMBL/GenBank/DDBJ whole genome shotgun (WGS) entry which is preliminary data.</text>
</comment>
<feature type="transmembrane region" description="Helical" evidence="1">
    <location>
        <begin position="170"/>
        <end position="186"/>
    </location>
</feature>
<dbReference type="InterPro" id="IPR003675">
    <property type="entry name" value="Rce1/LyrA-like_dom"/>
</dbReference>
<dbReference type="Pfam" id="PF02517">
    <property type="entry name" value="Rce1-like"/>
    <property type="match status" value="1"/>
</dbReference>
<dbReference type="Proteomes" id="UP000295832">
    <property type="component" value="Unassembled WGS sequence"/>
</dbReference>
<evidence type="ECO:0000313" key="3">
    <source>
        <dbReference type="EMBL" id="TDX50929.1"/>
    </source>
</evidence>
<dbReference type="EMBL" id="SOEG01000017">
    <property type="protein sequence ID" value="TDX50929.1"/>
    <property type="molecule type" value="Genomic_DNA"/>
</dbReference>
<dbReference type="GO" id="GO:0004175">
    <property type="term" value="F:endopeptidase activity"/>
    <property type="evidence" value="ECO:0007669"/>
    <property type="project" value="UniProtKB-ARBA"/>
</dbReference>
<protein>
    <recommendedName>
        <fullName evidence="2">CAAX prenyl protease 2/Lysostaphin resistance protein A-like domain-containing protein</fullName>
    </recommendedName>
</protein>
<feature type="transmembrane region" description="Helical" evidence="1">
    <location>
        <begin position="27"/>
        <end position="47"/>
    </location>
</feature>
<dbReference type="STRING" id="926561.GCA_000379025_02151"/>
<feature type="transmembrane region" description="Helical" evidence="1">
    <location>
        <begin position="53"/>
        <end position="80"/>
    </location>
</feature>
<feature type="transmembrane region" description="Helical" evidence="1">
    <location>
        <begin position="192"/>
        <end position="210"/>
    </location>
</feature>
<evidence type="ECO:0000256" key="1">
    <source>
        <dbReference type="SAM" id="Phobius"/>
    </source>
</evidence>
<reference evidence="3 4" key="1">
    <citation type="submission" date="2019-03" db="EMBL/GenBank/DDBJ databases">
        <title>Subsurface microbial communities from deep shales in Ohio and West Virginia, USA.</title>
        <authorList>
            <person name="Wrighton K."/>
        </authorList>
    </citation>
    <scope>NUCLEOTIDE SEQUENCE [LARGE SCALE GENOMIC DNA]</scope>
    <source>
        <strain evidence="3 4">MSL 6dP</strain>
    </source>
</reference>
<accession>A0A4R8H856</accession>
<name>A0A4R8H856_9FIRM</name>
<sequence>MCKEEQASKERETYIPSYLKEILKTQLIWYLINFLIIFFQLYVAFDIPLLNNIYILIFKIIGHSLFISFLLYCTTMIYNLSFHELGINFKNFIANTSLAINISLFLISGAIIINLTITNSKITPLIYIKDVNSFNQSLIYFILLFTCYLIPAFSKELFYRGFIQYYFKEEYGVIIGSIISILYYTFSYLDIRLTSILLHFLIGFITTYLYKKTDSLISSVIFQATYQASLSLYLFSFDKWPF</sequence>
<dbReference type="AlphaFoldDB" id="A0A4R8H856"/>
<keyword evidence="4" id="KW-1185">Reference proteome</keyword>
<keyword evidence="1" id="KW-0812">Transmembrane</keyword>
<organism evidence="3 4">
    <name type="scientific">Orenia marismortui</name>
    <dbReference type="NCBI Taxonomy" id="46469"/>
    <lineage>
        <taxon>Bacteria</taxon>
        <taxon>Bacillati</taxon>
        <taxon>Bacillota</taxon>
        <taxon>Clostridia</taxon>
        <taxon>Halanaerobiales</taxon>
        <taxon>Halobacteroidaceae</taxon>
        <taxon>Orenia</taxon>
    </lineage>
</organism>
<dbReference type="GO" id="GO:0080120">
    <property type="term" value="P:CAAX-box protein maturation"/>
    <property type="evidence" value="ECO:0007669"/>
    <property type="project" value="UniProtKB-ARBA"/>
</dbReference>
<evidence type="ECO:0000313" key="4">
    <source>
        <dbReference type="Proteomes" id="UP000295832"/>
    </source>
</evidence>
<keyword evidence="1" id="KW-0472">Membrane</keyword>
<proteinExistence type="predicted"/>
<dbReference type="RefSeq" id="WP_134117188.1">
    <property type="nucleotide sequence ID" value="NZ_SOEG01000017.1"/>
</dbReference>
<keyword evidence="1" id="KW-1133">Transmembrane helix</keyword>
<gene>
    <name evidence="3" type="ORF">C7959_1176</name>
</gene>
<evidence type="ECO:0000259" key="2">
    <source>
        <dbReference type="Pfam" id="PF02517"/>
    </source>
</evidence>
<feature type="transmembrane region" description="Helical" evidence="1">
    <location>
        <begin position="217"/>
        <end position="236"/>
    </location>
</feature>
<feature type="domain" description="CAAX prenyl protease 2/Lysostaphin resistance protein A-like" evidence="2">
    <location>
        <begin position="141"/>
        <end position="227"/>
    </location>
</feature>
<feature type="transmembrane region" description="Helical" evidence="1">
    <location>
        <begin position="137"/>
        <end position="158"/>
    </location>
</feature>
<feature type="transmembrane region" description="Helical" evidence="1">
    <location>
        <begin position="92"/>
        <end position="117"/>
    </location>
</feature>